<keyword evidence="2" id="KW-1185">Reference proteome</keyword>
<protein>
    <recommendedName>
        <fullName evidence="3">Reverse transcriptase domain-containing protein</fullName>
    </recommendedName>
</protein>
<reference evidence="1 2" key="1">
    <citation type="journal article" date="2014" name="Genome Biol.">
        <title>Transcriptome and methylome profiling reveals relics of genome dominance in the mesopolyploid Brassica oleracea.</title>
        <authorList>
            <person name="Parkin I.A."/>
            <person name="Koh C."/>
            <person name="Tang H."/>
            <person name="Robinson S.J."/>
            <person name="Kagale S."/>
            <person name="Clarke W.E."/>
            <person name="Town C.D."/>
            <person name="Nixon J."/>
            <person name="Krishnakumar V."/>
            <person name="Bidwell S.L."/>
            <person name="Denoeud F."/>
            <person name="Belcram H."/>
            <person name="Links M.G."/>
            <person name="Just J."/>
            <person name="Clarke C."/>
            <person name="Bender T."/>
            <person name="Huebert T."/>
            <person name="Mason A.S."/>
            <person name="Pires J.C."/>
            <person name="Barker G."/>
            <person name="Moore J."/>
            <person name="Walley P.G."/>
            <person name="Manoli S."/>
            <person name="Batley J."/>
            <person name="Edwards D."/>
            <person name="Nelson M.N."/>
            <person name="Wang X."/>
            <person name="Paterson A.H."/>
            <person name="King G."/>
            <person name="Bancroft I."/>
            <person name="Chalhoub B."/>
            <person name="Sharpe A.G."/>
        </authorList>
    </citation>
    <scope>NUCLEOTIDE SEQUENCE</scope>
    <source>
        <strain evidence="1 2">cv. TO1000</strain>
    </source>
</reference>
<dbReference type="eggNOG" id="KOG1575">
    <property type="taxonomic scope" value="Eukaryota"/>
</dbReference>
<accession>A0A0D3BH33</accession>
<organism evidence="1 2">
    <name type="scientific">Brassica oleracea var. oleracea</name>
    <dbReference type="NCBI Taxonomy" id="109376"/>
    <lineage>
        <taxon>Eukaryota</taxon>
        <taxon>Viridiplantae</taxon>
        <taxon>Streptophyta</taxon>
        <taxon>Embryophyta</taxon>
        <taxon>Tracheophyta</taxon>
        <taxon>Spermatophyta</taxon>
        <taxon>Magnoliopsida</taxon>
        <taxon>eudicotyledons</taxon>
        <taxon>Gunneridae</taxon>
        <taxon>Pentapetalae</taxon>
        <taxon>rosids</taxon>
        <taxon>malvids</taxon>
        <taxon>Brassicales</taxon>
        <taxon>Brassicaceae</taxon>
        <taxon>Brassiceae</taxon>
        <taxon>Brassica</taxon>
    </lineage>
</organism>
<dbReference type="Proteomes" id="UP000032141">
    <property type="component" value="Chromosome C3"/>
</dbReference>
<dbReference type="Pfam" id="PF08284">
    <property type="entry name" value="RVP_2"/>
    <property type="match status" value="1"/>
</dbReference>
<sequence length="469" mass="52051">MKAVDVIPMLTPHVLDKIEQVIQSKPKRPESYRDVSVRTADIGTLGAIYIDCGVPVMLGGPIGSGTPQRWSCVLRYHSWDGLIITTLSTVGLPEGKSSYFWSRADFNCIHATCRGIIGYGGPLEGPSPARGDVLTIELESGTEPVSRVLYRLAPAEMAELKEHIEDSKSPSRMTMKPSPSSSPLISPMIHASPIHLVSPSLIIFVPHVMIHWCPLACSRARKGGTSHRSRLMEDVSNARVTVSTPPDVELYSRELNATGGAVVSPEIYAAKVWIAAITTHLLCDLHPCPCDNVSLRDLGVSRPWRRNSVCRPETSTLGVVYVAAQHSRPVVPRLRDVQQQMCEVSVHQFSQELSVSSVMILRLSMSGYVAFLLPPYFKQIVFGIVDRFRDVSVQTTVMRRRSYLYSSQCTNYARRTDLFGDSSEMELRFYDIIIGMDWLSRHRVVLDCLRARVDIAGADGGFYCMHATC</sequence>
<name>A0A0D3BH33_BRAOL</name>
<dbReference type="AlphaFoldDB" id="A0A0D3BH33"/>
<evidence type="ECO:0000313" key="1">
    <source>
        <dbReference type="EnsemblPlants" id="Bo3g125060.1"/>
    </source>
</evidence>
<evidence type="ECO:0008006" key="3">
    <source>
        <dbReference type="Google" id="ProtNLM"/>
    </source>
</evidence>
<dbReference type="EnsemblPlants" id="Bo3g125060.1">
    <property type="protein sequence ID" value="Bo3g125060.1"/>
    <property type="gene ID" value="Bo3g125060"/>
</dbReference>
<dbReference type="HOGENOM" id="CLU_583118_0_0_1"/>
<proteinExistence type="predicted"/>
<dbReference type="Gramene" id="Bo3g125060.1">
    <property type="protein sequence ID" value="Bo3g125060.1"/>
    <property type="gene ID" value="Bo3g125060"/>
</dbReference>
<dbReference type="STRING" id="109376.A0A0D3BH33"/>
<reference evidence="1" key="2">
    <citation type="submission" date="2015-03" db="UniProtKB">
        <authorList>
            <consortium name="EnsemblPlants"/>
        </authorList>
    </citation>
    <scope>IDENTIFICATION</scope>
</reference>
<evidence type="ECO:0000313" key="2">
    <source>
        <dbReference type="Proteomes" id="UP000032141"/>
    </source>
</evidence>